<accession>A0A951QIK1</accession>
<dbReference type="EMBL" id="JAHHGZ010000002">
    <property type="protein sequence ID" value="MBW4666303.1"/>
    <property type="molecule type" value="Genomic_DNA"/>
</dbReference>
<dbReference type="Proteomes" id="UP000729701">
    <property type="component" value="Unassembled WGS sequence"/>
</dbReference>
<dbReference type="AlphaFoldDB" id="A0A951QIK1"/>
<reference evidence="1" key="2">
    <citation type="journal article" date="2022" name="Microbiol. Resour. Announc.">
        <title>Metagenome Sequencing to Explore Phylogenomics of Terrestrial Cyanobacteria.</title>
        <authorList>
            <person name="Ward R.D."/>
            <person name="Stajich J.E."/>
            <person name="Johansen J.R."/>
            <person name="Huntemann M."/>
            <person name="Clum A."/>
            <person name="Foster B."/>
            <person name="Foster B."/>
            <person name="Roux S."/>
            <person name="Palaniappan K."/>
            <person name="Varghese N."/>
            <person name="Mukherjee S."/>
            <person name="Reddy T.B.K."/>
            <person name="Daum C."/>
            <person name="Copeland A."/>
            <person name="Chen I.A."/>
            <person name="Ivanova N.N."/>
            <person name="Kyrpides N.C."/>
            <person name="Shapiro N."/>
            <person name="Eloe-Fadrosh E.A."/>
            <person name="Pietrasiak N."/>
        </authorList>
    </citation>
    <scope>NUCLEOTIDE SEQUENCE</scope>
    <source>
        <strain evidence="1">GSE-NOS-MK-12-04C</strain>
    </source>
</reference>
<sequence length="71" mass="8375">MDNCHRIINLNEGRRKKEEGRRKKEVYICGFKPQFKTGHLRKIGVLKLLLMLQEAIQGWLEVASEREVEIP</sequence>
<organism evidence="1 2">
    <name type="scientific">Cyanomargarita calcarea GSE-NOS-MK-12-04C</name>
    <dbReference type="NCBI Taxonomy" id="2839659"/>
    <lineage>
        <taxon>Bacteria</taxon>
        <taxon>Bacillati</taxon>
        <taxon>Cyanobacteriota</taxon>
        <taxon>Cyanophyceae</taxon>
        <taxon>Nostocales</taxon>
        <taxon>Cyanomargaritaceae</taxon>
        <taxon>Cyanomargarita</taxon>
    </lineage>
</organism>
<protein>
    <submittedName>
        <fullName evidence="1">Uncharacterized protein</fullName>
    </submittedName>
</protein>
<evidence type="ECO:0000313" key="2">
    <source>
        <dbReference type="Proteomes" id="UP000729701"/>
    </source>
</evidence>
<evidence type="ECO:0000313" key="1">
    <source>
        <dbReference type="EMBL" id="MBW4666303.1"/>
    </source>
</evidence>
<comment type="caution">
    <text evidence="1">The sequence shown here is derived from an EMBL/GenBank/DDBJ whole genome shotgun (WGS) entry which is preliminary data.</text>
</comment>
<name>A0A951QIK1_9CYAN</name>
<gene>
    <name evidence="1" type="ORF">KME60_02375</name>
</gene>
<reference evidence="1" key="1">
    <citation type="submission" date="2021-05" db="EMBL/GenBank/DDBJ databases">
        <authorList>
            <person name="Pietrasiak N."/>
            <person name="Ward R."/>
            <person name="Stajich J.E."/>
            <person name="Kurbessoian T."/>
        </authorList>
    </citation>
    <scope>NUCLEOTIDE SEQUENCE</scope>
    <source>
        <strain evidence="1">GSE-NOS-MK-12-04C</strain>
    </source>
</reference>
<proteinExistence type="predicted"/>